<accession>A0A7S8C6L3</accession>
<dbReference type="RefSeq" id="WP_213161715.1">
    <property type="nucleotide sequence ID" value="NZ_CP058214.1"/>
</dbReference>
<feature type="region of interest" description="Disordered" evidence="1">
    <location>
        <begin position="1"/>
        <end position="29"/>
    </location>
</feature>
<keyword evidence="3" id="KW-1185">Reference proteome</keyword>
<dbReference type="AlphaFoldDB" id="A0A7S8C6L3"/>
<evidence type="ECO:0000313" key="3">
    <source>
        <dbReference type="Proteomes" id="UP000593594"/>
    </source>
</evidence>
<dbReference type="EMBL" id="CP058214">
    <property type="protein sequence ID" value="QPC44348.1"/>
    <property type="molecule type" value="Genomic_DNA"/>
</dbReference>
<proteinExistence type="predicted"/>
<dbReference type="KEGG" id="kmn:HW532_17560"/>
<reference evidence="2 3" key="1">
    <citation type="submission" date="2020-06" db="EMBL/GenBank/DDBJ databases">
        <title>Genome sequence of 2 isolates from Red Sea Mangroves.</title>
        <authorList>
            <person name="Sefrji F."/>
            <person name="Michoud G."/>
            <person name="Merlino G."/>
            <person name="Daffonchio D."/>
        </authorList>
    </citation>
    <scope>NUCLEOTIDE SEQUENCE [LARGE SCALE GENOMIC DNA]</scope>
    <source>
        <strain evidence="2 3">R1DC25</strain>
    </source>
</reference>
<organism evidence="2 3">
    <name type="scientific">Kaustia mangrovi</name>
    <dbReference type="NCBI Taxonomy" id="2593653"/>
    <lineage>
        <taxon>Bacteria</taxon>
        <taxon>Pseudomonadati</taxon>
        <taxon>Pseudomonadota</taxon>
        <taxon>Alphaproteobacteria</taxon>
        <taxon>Hyphomicrobiales</taxon>
        <taxon>Parvibaculaceae</taxon>
        <taxon>Kaustia</taxon>
    </lineage>
</organism>
<protein>
    <submittedName>
        <fullName evidence="2">Uncharacterized protein</fullName>
    </submittedName>
</protein>
<evidence type="ECO:0000313" key="2">
    <source>
        <dbReference type="EMBL" id="QPC44348.1"/>
    </source>
</evidence>
<gene>
    <name evidence="2" type="ORF">HW532_17560</name>
</gene>
<evidence type="ECO:0000256" key="1">
    <source>
        <dbReference type="SAM" id="MobiDB-lite"/>
    </source>
</evidence>
<sequence length="154" mass="16309">MPKQQKAKGKSGATTVSLPGAEGPALAPLEDETGLRQVIYNYGEATFAGGPRGGLASSDPVGPAADQCYRFEIVNNAIDPTWNANITTNPGNCVYLASAVIEKERNQPGKATFVVCCEKQDDGKCKDCATTVTLTLTKGQRSVSKIVRIFCQPN</sequence>
<dbReference type="Proteomes" id="UP000593594">
    <property type="component" value="Chromosome"/>
</dbReference>
<name>A0A7S8C6L3_9HYPH</name>